<protein>
    <submittedName>
        <fullName evidence="3">Helix-turn-helix XRE-family transcriptional regulators</fullName>
    </submittedName>
</protein>
<dbReference type="EMBL" id="BGZO01000014">
    <property type="protein sequence ID" value="GBR76033.1"/>
    <property type="molecule type" value="Genomic_DNA"/>
</dbReference>
<dbReference type="AlphaFoldDB" id="A0A388TGN1"/>
<keyword evidence="1" id="KW-0238">DNA-binding</keyword>
<dbReference type="PROSITE" id="PS50943">
    <property type="entry name" value="HTH_CROC1"/>
    <property type="match status" value="1"/>
</dbReference>
<dbReference type="SUPFAM" id="SSF47413">
    <property type="entry name" value="lambda repressor-like DNA-binding domains"/>
    <property type="match status" value="1"/>
</dbReference>
<name>A0A388TGN1_9BACT</name>
<evidence type="ECO:0000259" key="2">
    <source>
        <dbReference type="PROSITE" id="PS50943"/>
    </source>
</evidence>
<evidence type="ECO:0000256" key="1">
    <source>
        <dbReference type="ARBA" id="ARBA00023125"/>
    </source>
</evidence>
<gene>
    <name evidence="3" type="ORF">NO2_0647</name>
</gene>
<dbReference type="Proteomes" id="UP000275925">
    <property type="component" value="Unassembled WGS sequence"/>
</dbReference>
<reference evidence="3 4" key="1">
    <citation type="journal article" date="2019" name="ISME J.">
        <title>Genome analyses of uncultured TG2/ZB3 bacteria in 'Margulisbacteria' specifically attached to ectosymbiotic spirochetes of protists in the termite gut.</title>
        <authorList>
            <person name="Utami Y.D."/>
            <person name="Kuwahara H."/>
            <person name="Igai K."/>
            <person name="Murakami T."/>
            <person name="Sugaya K."/>
            <person name="Morikawa T."/>
            <person name="Nagura Y."/>
            <person name="Yuki M."/>
            <person name="Deevong P."/>
            <person name="Inoue T."/>
            <person name="Kihara K."/>
            <person name="Lo N."/>
            <person name="Yamada A."/>
            <person name="Ohkuma M."/>
            <person name="Hongoh Y."/>
        </authorList>
    </citation>
    <scope>NUCLEOTIDE SEQUENCE [LARGE SCALE GENOMIC DNA]</scope>
    <source>
        <strain evidence="3">NkOx7-02</strain>
    </source>
</reference>
<dbReference type="InterPro" id="IPR010982">
    <property type="entry name" value="Lambda_DNA-bd_dom_sf"/>
</dbReference>
<dbReference type="InterPro" id="IPR050807">
    <property type="entry name" value="TransReg_Diox_bact_type"/>
</dbReference>
<dbReference type="PANTHER" id="PTHR46797:SF1">
    <property type="entry name" value="METHYLPHOSPHONATE SYNTHASE"/>
    <property type="match status" value="1"/>
</dbReference>
<evidence type="ECO:0000313" key="3">
    <source>
        <dbReference type="EMBL" id="GBR76033.1"/>
    </source>
</evidence>
<dbReference type="Pfam" id="PF01381">
    <property type="entry name" value="HTH_3"/>
    <property type="match status" value="1"/>
</dbReference>
<dbReference type="GO" id="GO:0003700">
    <property type="term" value="F:DNA-binding transcription factor activity"/>
    <property type="evidence" value="ECO:0007669"/>
    <property type="project" value="TreeGrafter"/>
</dbReference>
<sequence>MTDYLMTHIGQTIRTIRQAKKLSMEETAFAAGISYFYFSQIEHGQCNLTVKVLYQVATALGVEPISLLPGGHVAPVSLGVTQKKSVVLKSLKQLMSQIREL</sequence>
<dbReference type="CDD" id="cd00093">
    <property type="entry name" value="HTH_XRE"/>
    <property type="match status" value="1"/>
</dbReference>
<proteinExistence type="predicted"/>
<dbReference type="Gene3D" id="1.10.260.40">
    <property type="entry name" value="lambda repressor-like DNA-binding domains"/>
    <property type="match status" value="1"/>
</dbReference>
<accession>A0A388TGN1</accession>
<dbReference type="GO" id="GO:0005829">
    <property type="term" value="C:cytosol"/>
    <property type="evidence" value="ECO:0007669"/>
    <property type="project" value="TreeGrafter"/>
</dbReference>
<organism evidence="3 4">
    <name type="scientific">Candidatus Termititenax persephonae</name>
    <dbReference type="NCBI Taxonomy" id="2218525"/>
    <lineage>
        <taxon>Bacteria</taxon>
        <taxon>Bacillati</taxon>
        <taxon>Candidatus Margulisiibacteriota</taxon>
        <taxon>Candidatus Termititenacia</taxon>
        <taxon>Candidatus Termititenacales</taxon>
        <taxon>Candidatus Termititenacaceae</taxon>
        <taxon>Candidatus Termititenax</taxon>
    </lineage>
</organism>
<dbReference type="PANTHER" id="PTHR46797">
    <property type="entry name" value="HTH-TYPE TRANSCRIPTIONAL REGULATOR"/>
    <property type="match status" value="1"/>
</dbReference>
<evidence type="ECO:0000313" key="4">
    <source>
        <dbReference type="Proteomes" id="UP000275925"/>
    </source>
</evidence>
<feature type="domain" description="HTH cro/C1-type" evidence="2">
    <location>
        <begin position="13"/>
        <end position="68"/>
    </location>
</feature>
<dbReference type="InterPro" id="IPR001387">
    <property type="entry name" value="Cro/C1-type_HTH"/>
</dbReference>
<keyword evidence="4" id="KW-1185">Reference proteome</keyword>
<comment type="caution">
    <text evidence="3">The sequence shown here is derived from an EMBL/GenBank/DDBJ whole genome shotgun (WGS) entry which is preliminary data.</text>
</comment>
<dbReference type="GO" id="GO:0003677">
    <property type="term" value="F:DNA binding"/>
    <property type="evidence" value="ECO:0007669"/>
    <property type="project" value="UniProtKB-KW"/>
</dbReference>
<dbReference type="SMART" id="SM00530">
    <property type="entry name" value="HTH_XRE"/>
    <property type="match status" value="1"/>
</dbReference>